<gene>
    <name evidence="2" type="ORF">CHF27_010265</name>
</gene>
<accession>A0A371IRE5</accession>
<dbReference type="EMBL" id="NOJZ02000020">
    <property type="protein sequence ID" value="RDY23056.1"/>
    <property type="molecule type" value="Genomic_DNA"/>
</dbReference>
<reference evidence="2 3" key="1">
    <citation type="journal article" date="2017" name="Genome Announc.">
        <title>Draft Genome Sequence of Romboutsia maritimum sp. nov. Strain CCRI-22766(T), Isolated from Coastal Estuarine Mud.</title>
        <authorList>
            <person name="Maheux A.F."/>
            <person name="Boudreau D.K."/>
            <person name="Berube E."/>
            <person name="Boissinot M."/>
            <person name="Raymond F."/>
            <person name="Brodeur S."/>
            <person name="Corbeil J."/>
            <person name="Brightwell G."/>
            <person name="Broda D."/>
            <person name="Omar R.F."/>
            <person name="Bergeron M.G."/>
        </authorList>
    </citation>
    <scope>NUCLEOTIDE SEQUENCE [LARGE SCALE GENOMIC DNA]</scope>
    <source>
        <strain evidence="2 3">CCRI-22766</strain>
    </source>
</reference>
<evidence type="ECO:0000313" key="3">
    <source>
        <dbReference type="Proteomes" id="UP000243494"/>
    </source>
</evidence>
<evidence type="ECO:0008006" key="4">
    <source>
        <dbReference type="Google" id="ProtNLM"/>
    </source>
</evidence>
<feature type="transmembrane region" description="Helical" evidence="1">
    <location>
        <begin position="12"/>
        <end position="31"/>
    </location>
</feature>
<dbReference type="OrthoDB" id="1751377at2"/>
<dbReference type="RefSeq" id="WP_095406816.1">
    <property type="nucleotide sequence ID" value="NZ_NOJZ02000020.1"/>
</dbReference>
<keyword evidence="1" id="KW-1133">Transmembrane helix</keyword>
<sequence length="198" mass="22305">MFEKKDSFPWKIPVLILTGLLVLSSGIYIGVKTRGNNQVKARTNIAQTNEKTKEALGLNKNCEIWLHQKSEDGSDLATGPSMIGVVPESLLTKTEGEIVKYFKEKYPKRTVESINKYQIILSEKVSLNDPSKANKYSIESNEGIIGLYKYNNKGDRELVEQTQTKLESLPKTVQDEIKKGVLIETEDEAYSRLEDFGS</sequence>
<comment type="caution">
    <text evidence="2">The sequence shown here is derived from an EMBL/GenBank/DDBJ whole genome shotgun (WGS) entry which is preliminary data.</text>
</comment>
<keyword evidence="3" id="KW-1185">Reference proteome</keyword>
<organism evidence="2 3">
    <name type="scientific">Romboutsia maritimum</name>
    <dbReference type="NCBI Taxonomy" id="2020948"/>
    <lineage>
        <taxon>Bacteria</taxon>
        <taxon>Bacillati</taxon>
        <taxon>Bacillota</taxon>
        <taxon>Clostridia</taxon>
        <taxon>Peptostreptococcales</taxon>
        <taxon>Peptostreptococcaceae</taxon>
        <taxon>Romboutsia</taxon>
    </lineage>
</organism>
<keyword evidence="1" id="KW-0812">Transmembrane</keyword>
<dbReference type="AlphaFoldDB" id="A0A371IRE5"/>
<name>A0A371IRE5_9FIRM</name>
<evidence type="ECO:0000313" key="2">
    <source>
        <dbReference type="EMBL" id="RDY23056.1"/>
    </source>
</evidence>
<dbReference type="Proteomes" id="UP000243494">
    <property type="component" value="Unassembled WGS sequence"/>
</dbReference>
<protein>
    <recommendedName>
        <fullName evidence="4">Bypass of forespore C C-terminal domain-containing protein</fullName>
    </recommendedName>
</protein>
<keyword evidence="1" id="KW-0472">Membrane</keyword>
<evidence type="ECO:0000256" key="1">
    <source>
        <dbReference type="SAM" id="Phobius"/>
    </source>
</evidence>
<proteinExistence type="predicted"/>